<evidence type="ECO:0000313" key="12">
    <source>
        <dbReference type="Proteomes" id="UP000014500"/>
    </source>
</evidence>
<dbReference type="HAMAP" id="MF_00317">
    <property type="entry name" value="DNApol_clamp_arch"/>
    <property type="match status" value="1"/>
</dbReference>
<evidence type="ECO:0000256" key="5">
    <source>
        <dbReference type="ARBA" id="ARBA00023242"/>
    </source>
</evidence>
<feature type="domain" description="Proliferating cell nuclear antigen PCNA C-terminal" evidence="10">
    <location>
        <begin position="127"/>
        <end position="254"/>
    </location>
</feature>
<dbReference type="Gene3D" id="3.70.10.10">
    <property type="match status" value="1"/>
</dbReference>
<keyword evidence="5 7" id="KW-0539">Nucleus</keyword>
<protein>
    <recommendedName>
        <fullName evidence="7">DNA sliding clamp PCNA</fullName>
    </recommendedName>
</protein>
<dbReference type="PROSITE" id="PS01251">
    <property type="entry name" value="PCNA_1"/>
    <property type="match status" value="1"/>
</dbReference>
<dbReference type="SUPFAM" id="SSF55979">
    <property type="entry name" value="DNA clamp"/>
    <property type="match status" value="2"/>
</dbReference>
<evidence type="ECO:0000256" key="2">
    <source>
        <dbReference type="ARBA" id="ARBA00010462"/>
    </source>
</evidence>
<name>T1JGW4_STRMM</name>
<sequence length="261" mass="28925">MFEARLVQGALLKKVLESIKDLLNEATWECAATGISLQAMDSSHVSLVALNLRSDGFDKYRCDRNVSLGMNLTNMAKIMKCASNDDVITIKAQDDADTVTFVFETPNQEKISDYEMKLMNLDTEHLGIPDTDYSCIVKMPSVEFQRICRDLSQIGDSVVISCTKEGVKFSAAGDLGTGNVKLAQNANVDKEEEAVVIEMQEPVSLTFACRYLNSFTKATPLAPQVQLSMSSDVPLVVEYKLEDMGYVRYYLAPKIEDGDEN</sequence>
<evidence type="ECO:0000256" key="4">
    <source>
        <dbReference type="ARBA" id="ARBA00023125"/>
    </source>
</evidence>
<accession>T1JGW4</accession>
<dbReference type="STRING" id="126957.T1JGW4"/>
<dbReference type="GO" id="GO:0072702">
    <property type="term" value="P:response to methyl methanesulfonate"/>
    <property type="evidence" value="ECO:0007669"/>
    <property type="project" value="UniProtKB-ARBA"/>
</dbReference>
<keyword evidence="12" id="KW-1185">Reference proteome</keyword>
<dbReference type="GO" id="GO:0043626">
    <property type="term" value="C:PCNA complex"/>
    <property type="evidence" value="ECO:0007669"/>
    <property type="project" value="TreeGrafter"/>
</dbReference>
<reference evidence="11" key="2">
    <citation type="submission" date="2015-02" db="UniProtKB">
        <authorList>
            <consortium name="EnsemblMetazoa"/>
        </authorList>
    </citation>
    <scope>IDENTIFICATION</scope>
</reference>
<reference evidence="12" key="1">
    <citation type="submission" date="2011-05" db="EMBL/GenBank/DDBJ databases">
        <authorList>
            <person name="Richards S.R."/>
            <person name="Qu J."/>
            <person name="Jiang H."/>
            <person name="Jhangiani S.N."/>
            <person name="Agravi P."/>
            <person name="Goodspeed R."/>
            <person name="Gross S."/>
            <person name="Mandapat C."/>
            <person name="Jackson L."/>
            <person name="Mathew T."/>
            <person name="Pu L."/>
            <person name="Thornton R."/>
            <person name="Saada N."/>
            <person name="Wilczek-Boney K.B."/>
            <person name="Lee S."/>
            <person name="Kovar C."/>
            <person name="Wu Y."/>
            <person name="Scherer S.E."/>
            <person name="Worley K.C."/>
            <person name="Muzny D.M."/>
            <person name="Gibbs R."/>
        </authorList>
    </citation>
    <scope>NUCLEOTIDE SEQUENCE</scope>
    <source>
        <strain evidence="12">Brora</strain>
    </source>
</reference>
<dbReference type="GO" id="GO:0006272">
    <property type="term" value="P:leading strand elongation"/>
    <property type="evidence" value="ECO:0007669"/>
    <property type="project" value="TreeGrafter"/>
</dbReference>
<evidence type="ECO:0000256" key="6">
    <source>
        <dbReference type="ARBA" id="ARBA00062326"/>
    </source>
</evidence>
<comment type="similarity">
    <text evidence="2 8">Belongs to the PCNA family.</text>
</comment>
<evidence type="ECO:0000313" key="11">
    <source>
        <dbReference type="EnsemblMetazoa" id="SMAR013089-PA"/>
    </source>
</evidence>
<dbReference type="Proteomes" id="UP000014500">
    <property type="component" value="Unassembled WGS sequence"/>
</dbReference>
<evidence type="ECO:0000256" key="8">
    <source>
        <dbReference type="RuleBase" id="RU003671"/>
    </source>
</evidence>
<dbReference type="PANTHER" id="PTHR11352">
    <property type="entry name" value="PROLIFERATING CELL NUCLEAR ANTIGEN"/>
    <property type="match status" value="1"/>
</dbReference>
<dbReference type="EMBL" id="JH432213">
    <property type="status" value="NOT_ANNOTATED_CDS"/>
    <property type="molecule type" value="Genomic_DNA"/>
</dbReference>
<keyword evidence="4 8" id="KW-0238">DNA-binding</keyword>
<dbReference type="FunFam" id="3.10.150.10:FF:000008">
    <property type="entry name" value="Proliferating cell nuclear antigen"/>
    <property type="match status" value="1"/>
</dbReference>
<feature type="domain" description="Proliferating cell nuclear antigen PCNA N-terminal" evidence="9">
    <location>
        <begin position="1"/>
        <end position="124"/>
    </location>
</feature>
<dbReference type="PRINTS" id="PR00339">
    <property type="entry name" value="PCNACYCLIN"/>
</dbReference>
<dbReference type="HOGENOM" id="CLU_043978_3_0_1"/>
<dbReference type="eggNOG" id="KOG1636">
    <property type="taxonomic scope" value="Eukaryota"/>
</dbReference>
<organism evidence="11 12">
    <name type="scientific">Strigamia maritima</name>
    <name type="common">European centipede</name>
    <name type="synonym">Geophilus maritimus</name>
    <dbReference type="NCBI Taxonomy" id="126957"/>
    <lineage>
        <taxon>Eukaryota</taxon>
        <taxon>Metazoa</taxon>
        <taxon>Ecdysozoa</taxon>
        <taxon>Arthropoda</taxon>
        <taxon>Myriapoda</taxon>
        <taxon>Chilopoda</taxon>
        <taxon>Pleurostigmophora</taxon>
        <taxon>Geophilomorpha</taxon>
        <taxon>Linotaeniidae</taxon>
        <taxon>Strigamia</taxon>
    </lineage>
</organism>
<dbReference type="NCBIfam" id="TIGR00590">
    <property type="entry name" value="pcna"/>
    <property type="match status" value="1"/>
</dbReference>
<dbReference type="AlphaFoldDB" id="T1JGW4"/>
<dbReference type="GO" id="GO:0019985">
    <property type="term" value="P:translesion synthesis"/>
    <property type="evidence" value="ECO:0007669"/>
    <property type="project" value="TreeGrafter"/>
</dbReference>
<keyword evidence="3 8" id="KW-0235">DNA replication</keyword>
<proteinExistence type="inferred from homology"/>
<dbReference type="InterPro" id="IPR022649">
    <property type="entry name" value="Pr_cel_nuc_antig_C"/>
</dbReference>
<evidence type="ECO:0000259" key="10">
    <source>
        <dbReference type="Pfam" id="PF02747"/>
    </source>
</evidence>
<dbReference type="EnsemblMetazoa" id="SMAR013089-RA">
    <property type="protein sequence ID" value="SMAR013089-PA"/>
    <property type="gene ID" value="SMAR013089"/>
</dbReference>
<evidence type="ECO:0000256" key="7">
    <source>
        <dbReference type="RuleBase" id="RU000641"/>
    </source>
</evidence>
<dbReference type="Pfam" id="PF02747">
    <property type="entry name" value="PCNA_C"/>
    <property type="match status" value="1"/>
</dbReference>
<dbReference type="InterPro" id="IPR000730">
    <property type="entry name" value="Pr_cel_nuc_antig"/>
</dbReference>
<dbReference type="Pfam" id="PF00705">
    <property type="entry name" value="PCNA_N"/>
    <property type="match status" value="1"/>
</dbReference>
<dbReference type="InterPro" id="IPR046938">
    <property type="entry name" value="DNA_clamp_sf"/>
</dbReference>
<dbReference type="PROSITE" id="PS00293">
    <property type="entry name" value="PCNA_2"/>
    <property type="match status" value="1"/>
</dbReference>
<comment type="subunit">
    <text evidence="6">Homotrimer. Forms a complex with activator 1 heteropentamer in the presence of ATP.</text>
</comment>
<dbReference type="FunFam" id="3.10.150.10:FF:000006">
    <property type="entry name" value="Proliferating cell nuclear antigen"/>
    <property type="match status" value="1"/>
</dbReference>
<evidence type="ECO:0000259" key="9">
    <source>
        <dbReference type="Pfam" id="PF00705"/>
    </source>
</evidence>
<dbReference type="PhylomeDB" id="T1JGW4"/>
<evidence type="ECO:0000256" key="1">
    <source>
        <dbReference type="ARBA" id="ARBA00004123"/>
    </source>
</evidence>
<dbReference type="CDD" id="cd00577">
    <property type="entry name" value="PCNA"/>
    <property type="match status" value="1"/>
</dbReference>
<evidence type="ECO:0000256" key="3">
    <source>
        <dbReference type="ARBA" id="ARBA00022705"/>
    </source>
</evidence>
<comment type="function">
    <text evidence="7">This protein is an auxiliary protein of DNA polymerase delta and is involved in the control of eukaryotic DNA replication by increasing the polymerase's processivity during elongation of the leading strand.</text>
</comment>
<dbReference type="GO" id="GO:0003677">
    <property type="term" value="F:DNA binding"/>
    <property type="evidence" value="ECO:0007669"/>
    <property type="project" value="UniProtKB-KW"/>
</dbReference>
<dbReference type="InterPro" id="IPR022648">
    <property type="entry name" value="Pr_cel_nuc_antig_N"/>
</dbReference>
<dbReference type="GO" id="GO:0006298">
    <property type="term" value="P:mismatch repair"/>
    <property type="evidence" value="ECO:0007669"/>
    <property type="project" value="TreeGrafter"/>
</dbReference>
<dbReference type="OMA" id="EMKLINM"/>
<comment type="subcellular location">
    <subcellularLocation>
        <location evidence="1 7">Nucleus</location>
    </subcellularLocation>
</comment>
<dbReference type="GO" id="GO:0030337">
    <property type="term" value="F:DNA polymerase processivity factor activity"/>
    <property type="evidence" value="ECO:0007669"/>
    <property type="project" value="InterPro"/>
</dbReference>
<dbReference type="FunFam" id="3.70.10.10:FF:000001">
    <property type="entry name" value="Proliferating cell nuclear antigen"/>
    <property type="match status" value="1"/>
</dbReference>
<dbReference type="InterPro" id="IPR022659">
    <property type="entry name" value="Pr_cel_nuc_antig_CS"/>
</dbReference>
<dbReference type="GO" id="GO:0042542">
    <property type="term" value="P:response to hydrogen peroxide"/>
    <property type="evidence" value="ECO:0007669"/>
    <property type="project" value="UniProtKB-ARBA"/>
</dbReference>
<dbReference type="PANTHER" id="PTHR11352:SF0">
    <property type="entry name" value="PROLIFERATING CELL NUCLEAR ANTIGEN"/>
    <property type="match status" value="1"/>
</dbReference>
<dbReference type="GO" id="GO:0006275">
    <property type="term" value="P:regulation of DNA replication"/>
    <property type="evidence" value="ECO:0007669"/>
    <property type="project" value="InterPro"/>
</dbReference>